<dbReference type="AlphaFoldDB" id="A0A0G1HVA7"/>
<proteinExistence type="predicted"/>
<feature type="transmembrane region" description="Helical" evidence="1">
    <location>
        <begin position="148"/>
        <end position="169"/>
    </location>
</feature>
<evidence type="ECO:0000313" key="3">
    <source>
        <dbReference type="Proteomes" id="UP000034006"/>
    </source>
</evidence>
<name>A0A0G1HVA7_9BACT</name>
<feature type="transmembrane region" description="Helical" evidence="1">
    <location>
        <begin position="123"/>
        <end position="142"/>
    </location>
</feature>
<keyword evidence="1" id="KW-1133">Transmembrane helix</keyword>
<keyword evidence="1" id="KW-0472">Membrane</keyword>
<comment type="caution">
    <text evidence="2">The sequence shown here is derived from an EMBL/GenBank/DDBJ whole genome shotgun (WGS) entry which is preliminary data.</text>
</comment>
<sequence length="223" mass="24429">MLGQGNDRLSGPMKAGYIAPAFPSRELSPPQISAFRKALSSNIATQRSHPESYCISISANKSMALQLILEMARLAYKVIPPQFAIATAHSVLRSPVPEETPNLSAGRNKKHTKHQQENLMSPYLYLLYILSAILLGYASFLSGSKRSLVVFAILSIISFVPFSFAVITLSIFGISLIIKITLLLVASLLLLIWGQKSERIGVGFAWLQVLIANIPLLFATLIF</sequence>
<feature type="transmembrane region" description="Helical" evidence="1">
    <location>
        <begin position="176"/>
        <end position="194"/>
    </location>
</feature>
<keyword evidence="1" id="KW-0812">Transmembrane</keyword>
<evidence type="ECO:0000256" key="1">
    <source>
        <dbReference type="SAM" id="Phobius"/>
    </source>
</evidence>
<protein>
    <submittedName>
        <fullName evidence="2">Uncharacterized protein</fullName>
    </submittedName>
</protein>
<dbReference type="Proteomes" id="UP000034006">
    <property type="component" value="Unassembled WGS sequence"/>
</dbReference>
<organism evidence="2 3">
    <name type="scientific">Candidatus Collierbacteria bacterium GW2011_GWB2_44_22</name>
    <dbReference type="NCBI Taxonomy" id="1618387"/>
    <lineage>
        <taxon>Bacteria</taxon>
        <taxon>Candidatus Collieribacteriota</taxon>
    </lineage>
</organism>
<dbReference type="EMBL" id="LCIH01000017">
    <property type="protein sequence ID" value="KKT51051.1"/>
    <property type="molecule type" value="Genomic_DNA"/>
</dbReference>
<reference evidence="2 3" key="1">
    <citation type="journal article" date="2015" name="Nature">
        <title>rRNA introns, odd ribosomes, and small enigmatic genomes across a large radiation of phyla.</title>
        <authorList>
            <person name="Brown C.T."/>
            <person name="Hug L.A."/>
            <person name="Thomas B.C."/>
            <person name="Sharon I."/>
            <person name="Castelle C.J."/>
            <person name="Singh A."/>
            <person name="Wilkins M.J."/>
            <person name="Williams K.H."/>
            <person name="Banfield J.F."/>
        </authorList>
    </citation>
    <scope>NUCLEOTIDE SEQUENCE [LARGE SCALE GENOMIC DNA]</scope>
</reference>
<gene>
    <name evidence="2" type="ORF">UW44_C0017G0001</name>
</gene>
<feature type="transmembrane region" description="Helical" evidence="1">
    <location>
        <begin position="200"/>
        <end position="222"/>
    </location>
</feature>
<evidence type="ECO:0000313" key="2">
    <source>
        <dbReference type="EMBL" id="KKT51051.1"/>
    </source>
</evidence>
<accession>A0A0G1HVA7</accession>